<keyword evidence="2" id="KW-1185">Reference proteome</keyword>
<dbReference type="AlphaFoldDB" id="A0A0V1LLE7"/>
<dbReference type="EMBL" id="JYDW01000030">
    <property type="protein sequence ID" value="KRZ60329.1"/>
    <property type="molecule type" value="Genomic_DNA"/>
</dbReference>
<organism evidence="1 2">
    <name type="scientific">Trichinella nativa</name>
    <dbReference type="NCBI Taxonomy" id="6335"/>
    <lineage>
        <taxon>Eukaryota</taxon>
        <taxon>Metazoa</taxon>
        <taxon>Ecdysozoa</taxon>
        <taxon>Nematoda</taxon>
        <taxon>Enoplea</taxon>
        <taxon>Dorylaimia</taxon>
        <taxon>Trichinellida</taxon>
        <taxon>Trichinellidae</taxon>
        <taxon>Trichinella</taxon>
    </lineage>
</organism>
<reference evidence="1 2" key="1">
    <citation type="submission" date="2015-05" db="EMBL/GenBank/DDBJ databases">
        <title>Evolution of Trichinella species and genotypes.</title>
        <authorList>
            <person name="Korhonen P.K."/>
            <person name="Edoardo P."/>
            <person name="Giuseppe L.R."/>
            <person name="Gasser R.B."/>
        </authorList>
    </citation>
    <scope>NUCLEOTIDE SEQUENCE [LARGE SCALE GENOMIC DNA]</scope>
    <source>
        <strain evidence="1">ISS10</strain>
    </source>
</reference>
<gene>
    <name evidence="1" type="ORF">T02_15974</name>
</gene>
<dbReference type="Proteomes" id="UP000054721">
    <property type="component" value="Unassembled WGS sequence"/>
</dbReference>
<name>A0A0V1LLE7_9BILA</name>
<sequence>MDDSCAMSDEQPSLLIGDSLSLPLILFVKTDAKQHRLLIKLVFFLPFYNCAGTLKKLFKSIYYCEIVFLNSN</sequence>
<evidence type="ECO:0000313" key="2">
    <source>
        <dbReference type="Proteomes" id="UP000054721"/>
    </source>
</evidence>
<protein>
    <submittedName>
        <fullName evidence="1">Uncharacterized protein</fullName>
    </submittedName>
</protein>
<dbReference type="OrthoDB" id="10499720at2759"/>
<proteinExistence type="predicted"/>
<accession>A0A0V1LLE7</accession>
<comment type="caution">
    <text evidence="1">The sequence shown here is derived from an EMBL/GenBank/DDBJ whole genome shotgun (WGS) entry which is preliminary data.</text>
</comment>
<evidence type="ECO:0000313" key="1">
    <source>
        <dbReference type="EMBL" id="KRZ60329.1"/>
    </source>
</evidence>